<evidence type="ECO:0000313" key="6">
    <source>
        <dbReference type="Proteomes" id="UP001303222"/>
    </source>
</evidence>
<evidence type="ECO:0000256" key="2">
    <source>
        <dbReference type="ARBA" id="ARBA00010849"/>
    </source>
</evidence>
<keyword evidence="6" id="KW-1185">Reference proteome</keyword>
<sequence>MAANHPQAGQAPTDDVNMTDAQSDQPTQHQQHLIAHQHIPDRPPHPVSPVPLPQIPGRPSPTGAHPTANQGPSAIRSTAPTTNGTSASTGEDQQPQALPPYHQQRAGSSRAASAHPQDSGQGQQQGPGSMGTAGMPTEPTLHGAPVRQYLNTKVTGHLLEGMKMLAKEQPKDPLRALGEFLLQRSKQYECGGGGGGGGANGSSTSA</sequence>
<name>A0AAN6NS17_9PEZI</name>
<feature type="compositionally biased region" description="Low complexity" evidence="4">
    <location>
        <begin position="28"/>
        <end position="37"/>
    </location>
</feature>
<keyword evidence="3" id="KW-0539">Nucleus</keyword>
<dbReference type="InterPro" id="IPR049629">
    <property type="entry name" value="DPY30_SDC1_DD"/>
</dbReference>
<dbReference type="GO" id="GO:0005634">
    <property type="term" value="C:nucleus"/>
    <property type="evidence" value="ECO:0007669"/>
    <property type="project" value="UniProtKB-SubCell"/>
</dbReference>
<accession>A0AAN6NS17</accession>
<comment type="similarity">
    <text evidence="2">Belongs to the dpy-30 family.</text>
</comment>
<organism evidence="5 6">
    <name type="scientific">Pseudoneurospora amorphoporcata</name>
    <dbReference type="NCBI Taxonomy" id="241081"/>
    <lineage>
        <taxon>Eukaryota</taxon>
        <taxon>Fungi</taxon>
        <taxon>Dikarya</taxon>
        <taxon>Ascomycota</taxon>
        <taxon>Pezizomycotina</taxon>
        <taxon>Sordariomycetes</taxon>
        <taxon>Sordariomycetidae</taxon>
        <taxon>Sordariales</taxon>
        <taxon>Sordariaceae</taxon>
        <taxon>Pseudoneurospora</taxon>
    </lineage>
</organism>
<dbReference type="EMBL" id="MU859160">
    <property type="protein sequence ID" value="KAK3951009.1"/>
    <property type="molecule type" value="Genomic_DNA"/>
</dbReference>
<comment type="subcellular location">
    <subcellularLocation>
        <location evidence="1">Nucleus</location>
    </subcellularLocation>
</comment>
<feature type="compositionally biased region" description="Low complexity" evidence="4">
    <location>
        <begin position="105"/>
        <end position="122"/>
    </location>
</feature>
<dbReference type="AlphaFoldDB" id="A0AAN6NS17"/>
<proteinExistence type="inferred from homology"/>
<reference evidence="5" key="2">
    <citation type="submission" date="2023-06" db="EMBL/GenBank/DDBJ databases">
        <authorList>
            <consortium name="Lawrence Berkeley National Laboratory"/>
            <person name="Mondo S.J."/>
            <person name="Hensen N."/>
            <person name="Bonometti L."/>
            <person name="Westerberg I."/>
            <person name="Brannstrom I.O."/>
            <person name="Guillou S."/>
            <person name="Cros-Aarteil S."/>
            <person name="Calhoun S."/>
            <person name="Haridas S."/>
            <person name="Kuo A."/>
            <person name="Pangilinan J."/>
            <person name="Riley R."/>
            <person name="Labutti K."/>
            <person name="Andreopoulos B."/>
            <person name="Lipzen A."/>
            <person name="Chen C."/>
            <person name="Yanf M."/>
            <person name="Daum C."/>
            <person name="Ng V."/>
            <person name="Clum A."/>
            <person name="Steindorff A."/>
            <person name="Ohm R."/>
            <person name="Martin F."/>
            <person name="Silar P."/>
            <person name="Natvig D."/>
            <person name="Lalanne C."/>
            <person name="Gautier V."/>
            <person name="Ament-Velasquez S.L."/>
            <person name="Kruys A."/>
            <person name="Hutchinson M.I."/>
            <person name="Powell A.J."/>
            <person name="Barry K."/>
            <person name="Miller A.N."/>
            <person name="Grigoriev I.V."/>
            <person name="Debuchy R."/>
            <person name="Gladieux P."/>
            <person name="Thoren M.H."/>
            <person name="Johannesson H."/>
        </authorList>
    </citation>
    <scope>NUCLEOTIDE SEQUENCE</scope>
    <source>
        <strain evidence="5">CBS 626.80</strain>
    </source>
</reference>
<gene>
    <name evidence="5" type="ORF">QBC32DRAFT_4553</name>
</gene>
<evidence type="ECO:0000256" key="3">
    <source>
        <dbReference type="ARBA" id="ARBA00023242"/>
    </source>
</evidence>
<dbReference type="InterPro" id="IPR007858">
    <property type="entry name" value="Dpy-30_motif"/>
</dbReference>
<feature type="compositionally biased region" description="Polar residues" evidence="4">
    <location>
        <begin position="67"/>
        <end position="96"/>
    </location>
</feature>
<feature type="compositionally biased region" description="Pro residues" evidence="4">
    <location>
        <begin position="45"/>
        <end position="59"/>
    </location>
</feature>
<feature type="region of interest" description="Disordered" evidence="4">
    <location>
        <begin position="1"/>
        <end position="147"/>
    </location>
</feature>
<evidence type="ECO:0000256" key="4">
    <source>
        <dbReference type="SAM" id="MobiDB-lite"/>
    </source>
</evidence>
<evidence type="ECO:0000313" key="5">
    <source>
        <dbReference type="EMBL" id="KAK3951009.1"/>
    </source>
</evidence>
<comment type="caution">
    <text evidence="5">The sequence shown here is derived from an EMBL/GenBank/DDBJ whole genome shotgun (WGS) entry which is preliminary data.</text>
</comment>
<reference evidence="5" key="1">
    <citation type="journal article" date="2023" name="Mol. Phylogenet. Evol.">
        <title>Genome-scale phylogeny and comparative genomics of the fungal order Sordariales.</title>
        <authorList>
            <person name="Hensen N."/>
            <person name="Bonometti L."/>
            <person name="Westerberg I."/>
            <person name="Brannstrom I.O."/>
            <person name="Guillou S."/>
            <person name="Cros-Aarteil S."/>
            <person name="Calhoun S."/>
            <person name="Haridas S."/>
            <person name="Kuo A."/>
            <person name="Mondo S."/>
            <person name="Pangilinan J."/>
            <person name="Riley R."/>
            <person name="LaButti K."/>
            <person name="Andreopoulos B."/>
            <person name="Lipzen A."/>
            <person name="Chen C."/>
            <person name="Yan M."/>
            <person name="Daum C."/>
            <person name="Ng V."/>
            <person name="Clum A."/>
            <person name="Steindorff A."/>
            <person name="Ohm R.A."/>
            <person name="Martin F."/>
            <person name="Silar P."/>
            <person name="Natvig D.O."/>
            <person name="Lalanne C."/>
            <person name="Gautier V."/>
            <person name="Ament-Velasquez S.L."/>
            <person name="Kruys A."/>
            <person name="Hutchinson M.I."/>
            <person name="Powell A.J."/>
            <person name="Barry K."/>
            <person name="Miller A.N."/>
            <person name="Grigoriev I.V."/>
            <person name="Debuchy R."/>
            <person name="Gladieux P."/>
            <person name="Hiltunen Thoren M."/>
            <person name="Johannesson H."/>
        </authorList>
    </citation>
    <scope>NUCLEOTIDE SEQUENCE</scope>
    <source>
        <strain evidence="5">CBS 626.80</strain>
    </source>
</reference>
<evidence type="ECO:0000256" key="1">
    <source>
        <dbReference type="ARBA" id="ARBA00004123"/>
    </source>
</evidence>
<dbReference type="CDD" id="cd22965">
    <property type="entry name" value="DD_DPY30_SDC1"/>
    <property type="match status" value="1"/>
</dbReference>
<dbReference type="Pfam" id="PF05186">
    <property type="entry name" value="Dpy-30"/>
    <property type="match status" value="1"/>
</dbReference>
<dbReference type="Gene3D" id="1.20.890.10">
    <property type="entry name" value="cAMP-dependent protein kinase regulatory subunit, dimerization-anchoring domain"/>
    <property type="match status" value="1"/>
</dbReference>
<protein>
    <submittedName>
        <fullName evidence="5">Uncharacterized protein</fullName>
    </submittedName>
</protein>
<dbReference type="Proteomes" id="UP001303222">
    <property type="component" value="Unassembled WGS sequence"/>
</dbReference>